<protein>
    <recommendedName>
        <fullName evidence="5">Lipoprotein</fullName>
    </recommendedName>
</protein>
<proteinExistence type="predicted"/>
<evidence type="ECO:0000313" key="3">
    <source>
        <dbReference type="EMBL" id="GAJ46233.1"/>
    </source>
</evidence>
<evidence type="ECO:0000256" key="2">
    <source>
        <dbReference type="SAM" id="SignalP"/>
    </source>
</evidence>
<organism evidence="3 4">
    <name type="scientific">Holospora elegans E1</name>
    <dbReference type="NCBI Taxonomy" id="1427503"/>
    <lineage>
        <taxon>Bacteria</taxon>
        <taxon>Pseudomonadati</taxon>
        <taxon>Pseudomonadota</taxon>
        <taxon>Alphaproteobacteria</taxon>
        <taxon>Holosporales</taxon>
        <taxon>Holosporaceae</taxon>
        <taxon>Holospora</taxon>
    </lineage>
</organism>
<accession>A0A023DXR0</accession>
<feature type="signal peptide" evidence="2">
    <location>
        <begin position="1"/>
        <end position="17"/>
    </location>
</feature>
<dbReference type="AlphaFoldDB" id="A0A023DXR0"/>
<comment type="caution">
    <text evidence="3">The sequence shown here is derived from an EMBL/GenBank/DDBJ whole genome shotgun (WGS) entry which is preliminary data.</text>
</comment>
<feature type="region of interest" description="Disordered" evidence="1">
    <location>
        <begin position="370"/>
        <end position="401"/>
    </location>
</feature>
<feature type="compositionally biased region" description="Polar residues" evidence="1">
    <location>
        <begin position="382"/>
        <end position="392"/>
    </location>
</feature>
<gene>
    <name evidence="3" type="ORF">HE1_00559</name>
</gene>
<evidence type="ECO:0000256" key="1">
    <source>
        <dbReference type="SAM" id="MobiDB-lite"/>
    </source>
</evidence>
<name>A0A023DXR0_9PROT</name>
<dbReference type="EMBL" id="BAUP01000073">
    <property type="protein sequence ID" value="GAJ46233.1"/>
    <property type="molecule type" value="Genomic_DNA"/>
</dbReference>
<reference evidence="3 4" key="1">
    <citation type="journal article" date="2014" name="FEMS Microbiol. Lett.">
        <title>Draft genome sequences of three Holospora species (Holospora obtusa, Holospora undulata, and Holospora elegans), endonuclear symbiotic bacteria of the ciliate Paramecium caudatum.</title>
        <authorList>
            <person name="Dohra H."/>
            <person name="Tanaka K."/>
            <person name="Suzuki T."/>
            <person name="Fujishima M."/>
            <person name="Suzuki H."/>
        </authorList>
    </citation>
    <scope>NUCLEOTIDE SEQUENCE [LARGE SCALE GENOMIC DNA]</scope>
    <source>
        <strain evidence="3 4">E1</strain>
    </source>
</reference>
<keyword evidence="2" id="KW-0732">Signal</keyword>
<dbReference type="Proteomes" id="UP000024842">
    <property type="component" value="Unassembled WGS sequence"/>
</dbReference>
<evidence type="ECO:0008006" key="5">
    <source>
        <dbReference type="Google" id="ProtNLM"/>
    </source>
</evidence>
<feature type="chain" id="PRO_5001513443" description="Lipoprotein" evidence="2">
    <location>
        <begin position="18"/>
        <end position="401"/>
    </location>
</feature>
<evidence type="ECO:0000313" key="4">
    <source>
        <dbReference type="Proteomes" id="UP000024842"/>
    </source>
</evidence>
<sequence precursor="true">MKNFFLYLSLLSACAHAGGQSYRVIEESLQKVFSEILDPSSKKIQFPEIDFDQSLTETEKKILKKQVYQTTFNALKLKAYILNLSGMAKDLYSYKLPDFSTKAAMEEFKKFFFNSIENIIKFPEKGDLDFSALEETKIGKIQAEHFLETQGKNALGLGNELSSYIENTCSEVVNSFLSYTEKIKNEIDSAYPLISEDIDKLSKKIERLSTKIGIKESEEKKILAEAHVLKKSNLFRNLIVLEDFSPKKNSTEINILNTQQHPDILNTQQYPDILNTQQYPDILNTQQHPDILNTQQHPEKNILNTQQYPDILNTQQHPEKNILNTQQYPAKKHTFSPKQLPGQVISPSHFLPRPILPSKGDNEINLRTEQVPSKKQSFFVPNFSNAPQSSLKGKNLFKTEK</sequence>
<keyword evidence="4" id="KW-1185">Reference proteome</keyword>